<evidence type="ECO:0000313" key="5">
    <source>
        <dbReference type="EMBL" id="MBP1951647.1"/>
    </source>
</evidence>
<feature type="domain" description="AAA+ ATPase" evidence="4">
    <location>
        <begin position="352"/>
        <end position="544"/>
    </location>
</feature>
<dbReference type="Gene3D" id="3.40.50.300">
    <property type="entry name" value="P-loop containing nucleotide triphosphate hydrolases"/>
    <property type="match status" value="2"/>
</dbReference>
<protein>
    <recommendedName>
        <fullName evidence="3">ATP-dependent RecD2 DNA helicase</fullName>
        <ecNumber evidence="3">5.6.2.3</ecNumber>
    </recommendedName>
    <alternativeName>
        <fullName evidence="3">DNA 5'-3' helicase subunit RecD2</fullName>
    </alternativeName>
</protein>
<dbReference type="Pfam" id="PF13538">
    <property type="entry name" value="UvrD_C_2"/>
    <property type="match status" value="1"/>
</dbReference>
<comment type="caution">
    <text evidence="5">The sequence shown here is derived from an EMBL/GenBank/DDBJ whole genome shotgun (WGS) entry which is preliminary data.</text>
</comment>
<dbReference type="InterPro" id="IPR006345">
    <property type="entry name" value="RecD2"/>
</dbReference>
<dbReference type="Pfam" id="PF23139">
    <property type="entry name" value="OB_YrrC"/>
    <property type="match status" value="1"/>
</dbReference>
<dbReference type="RefSeq" id="WP_186090172.1">
    <property type="nucleotide sequence ID" value="NZ_BMCN01000001.1"/>
</dbReference>
<keyword evidence="6" id="KW-1185">Reference proteome</keyword>
<dbReference type="Gene3D" id="1.10.10.2220">
    <property type="match status" value="1"/>
</dbReference>
<organism evidence="5 6">
    <name type="scientific">Jeotgalicoccus aerolatus</name>
    <dbReference type="NCBI Taxonomy" id="709510"/>
    <lineage>
        <taxon>Bacteria</taxon>
        <taxon>Bacillati</taxon>
        <taxon>Bacillota</taxon>
        <taxon>Bacilli</taxon>
        <taxon>Bacillales</taxon>
        <taxon>Staphylococcaceae</taxon>
        <taxon>Jeotgalicoccus</taxon>
    </lineage>
</organism>
<dbReference type="PANTHER" id="PTHR43788:SF6">
    <property type="entry name" value="DNA HELICASE B"/>
    <property type="match status" value="1"/>
</dbReference>
<evidence type="ECO:0000256" key="2">
    <source>
        <dbReference type="ARBA" id="ARBA00022840"/>
    </source>
</evidence>
<keyword evidence="3" id="KW-0413">Isomerase</keyword>
<evidence type="ECO:0000256" key="1">
    <source>
        <dbReference type="ARBA" id="ARBA00022741"/>
    </source>
</evidence>
<dbReference type="GO" id="GO:0008854">
    <property type="term" value="F:exodeoxyribonuclease V activity"/>
    <property type="evidence" value="ECO:0007669"/>
    <property type="project" value="UniProtKB-EC"/>
</dbReference>
<dbReference type="Pfam" id="PF14490">
    <property type="entry name" value="HHH_RecD2"/>
    <property type="match status" value="1"/>
</dbReference>
<dbReference type="CDD" id="cd18809">
    <property type="entry name" value="SF1_C_RecD"/>
    <property type="match status" value="1"/>
</dbReference>
<keyword evidence="3" id="KW-0347">Helicase</keyword>
<keyword evidence="3 5" id="KW-0378">Hydrolase</keyword>
<dbReference type="Pfam" id="PF13245">
    <property type="entry name" value="AAA_19"/>
    <property type="match status" value="1"/>
</dbReference>
<comment type="function">
    <text evidence="3">DNA-dependent ATPase and ATP-dependent 5'-3' DNA helicase. Has no activity on blunt DNA or DNA with 3'-overhangs, requires at least 10 bases of 5'-ssDNA for helicase activity.</text>
</comment>
<comment type="similarity">
    <text evidence="3">Belongs to the RecD family. RecD2 subfamily.</text>
</comment>
<dbReference type="InterPro" id="IPR027417">
    <property type="entry name" value="P-loop_NTPase"/>
</dbReference>
<dbReference type="InterPro" id="IPR003593">
    <property type="entry name" value="AAA+_ATPase"/>
</dbReference>
<comment type="catalytic activity">
    <reaction evidence="3">
        <text>ATP + H2O = ADP + phosphate + H(+)</text>
        <dbReference type="Rhea" id="RHEA:13065"/>
        <dbReference type="ChEBI" id="CHEBI:15377"/>
        <dbReference type="ChEBI" id="CHEBI:15378"/>
        <dbReference type="ChEBI" id="CHEBI:30616"/>
        <dbReference type="ChEBI" id="CHEBI:43474"/>
        <dbReference type="ChEBI" id="CHEBI:456216"/>
        <dbReference type="EC" id="5.6.2.3"/>
    </reaction>
</comment>
<dbReference type="InterPro" id="IPR029493">
    <property type="entry name" value="RecD2-like_HHH"/>
</dbReference>
<evidence type="ECO:0000313" key="6">
    <source>
        <dbReference type="Proteomes" id="UP001519348"/>
    </source>
</evidence>
<dbReference type="CDD" id="cd17933">
    <property type="entry name" value="DEXSc_RecD-like"/>
    <property type="match status" value="1"/>
</dbReference>
<accession>A0ABS4HMP4</accession>
<dbReference type="EC" id="5.6.2.3" evidence="3"/>
<dbReference type="SMART" id="SM00382">
    <property type="entry name" value="AAA"/>
    <property type="match status" value="1"/>
</dbReference>
<gene>
    <name evidence="3" type="primary">recD2</name>
    <name evidence="5" type="ORF">J2Z27_000682</name>
</gene>
<dbReference type="EMBL" id="JAGGKN010000002">
    <property type="protein sequence ID" value="MBP1951647.1"/>
    <property type="molecule type" value="Genomic_DNA"/>
</dbReference>
<dbReference type="HAMAP" id="MF_01488">
    <property type="entry name" value="RecD2"/>
    <property type="match status" value="1"/>
</dbReference>
<dbReference type="InterPro" id="IPR041451">
    <property type="entry name" value="RecD2_SH13"/>
</dbReference>
<reference evidence="5 6" key="1">
    <citation type="submission" date="2021-03" db="EMBL/GenBank/DDBJ databases">
        <title>Genomic Encyclopedia of Type Strains, Phase IV (KMG-IV): sequencing the most valuable type-strain genomes for metagenomic binning, comparative biology and taxonomic classification.</title>
        <authorList>
            <person name="Goeker M."/>
        </authorList>
    </citation>
    <scope>NUCLEOTIDE SEQUENCE [LARGE SCALE GENOMIC DNA]</scope>
    <source>
        <strain evidence="5 6">DSM 22420</strain>
    </source>
</reference>
<dbReference type="Proteomes" id="UP001519348">
    <property type="component" value="Unassembled WGS sequence"/>
</dbReference>
<evidence type="ECO:0000256" key="3">
    <source>
        <dbReference type="HAMAP-Rule" id="MF_01488"/>
    </source>
</evidence>
<dbReference type="InterPro" id="IPR055446">
    <property type="entry name" value="RecD2_N_OB"/>
</dbReference>
<dbReference type="Gene3D" id="2.30.30.940">
    <property type="match status" value="1"/>
</dbReference>
<dbReference type="InterPro" id="IPR050534">
    <property type="entry name" value="Coronavir_polyprotein_1ab"/>
</dbReference>
<keyword evidence="1 3" id="KW-0547">Nucleotide-binding</keyword>
<keyword evidence="3" id="KW-0238">DNA-binding</keyword>
<name>A0ABS4HMP4_9STAP</name>
<feature type="binding site" evidence="3">
    <location>
        <begin position="363"/>
        <end position="367"/>
    </location>
    <ligand>
        <name>ATP</name>
        <dbReference type="ChEBI" id="CHEBI:30616"/>
    </ligand>
</feature>
<evidence type="ECO:0000259" key="4">
    <source>
        <dbReference type="SMART" id="SM00382"/>
    </source>
</evidence>
<dbReference type="PANTHER" id="PTHR43788">
    <property type="entry name" value="DNA2/NAM7 HELICASE FAMILY MEMBER"/>
    <property type="match status" value="1"/>
</dbReference>
<dbReference type="InterPro" id="IPR027785">
    <property type="entry name" value="UvrD-like_helicase_C"/>
</dbReference>
<proteinExistence type="inferred from homology"/>
<sequence>MAHDAQTSIYDELYIIGDVDRVIFMSEDTRFHVLRVTVEKTNTQFKEDAIVTGHFHDIEESERYKFTGKVTQHARFGEQFSASEFKKEIPNTSQGLVQYFSSDKFPGIGTKTAEKIVEALGLDALSKITKDDNALNDVSGLTKAKKLQITETVRSSNAADEAYLLMIKLNIEPSKRSKIIDTYKEDTLNVLQNHPYQLVSDIFGIGFKKADQIAINAGIEPSDPERLVAGVMYTLNDEISSIGHTYIMYMELQDKTLERLNNAAEYFSQEDVSVAVEQLALNKKLIITEDRVTLPNIYYSEHKSAEKLSHILRDNPDEIDLDKAKDVIQSIEKSLSIGYNDNQRHAILNALTEKVSIITGGPGTGKTTIVKGIITLYQEIFEYEDYDSYEPKNYPIKLVAPTGRASKRMADTSGIEASTIHRLIGWGQDTAVDDIIDNEIEAELIIVDEMSMVDTWLFYQFMQNVMPHTKLVFVGDSAQLPSVGPGTVFKDLIGSGVIKTTILDTVYRQGEGSSIVKLAYDIDNGVPMNINDKFKDRLFIPAGTNQIAEVVDTLVSKAVDKGYDMRDIQVLAPIYRGPAGINNLNQLLQRILNPEADGKKEIEFGDKVYRTDDKVIQLINRTEDNIFNGDSGIIDNIYFKDTDDVDKDTLIVDYDNVKIAYERSDLTELSHAYCTSIHKAQGSEYPIVIMPIVSSYYHMLMKNIVYTGITRAKESLIICGDENAFYSAIKREGIPRNTMLQQFLQKYCQVYETEPAELPDYLTEEMIENMTVDPMIGMDTVTPYEFVDTR</sequence>
<keyword evidence="2 3" id="KW-0067">ATP-binding</keyword>
<dbReference type="Pfam" id="PF18335">
    <property type="entry name" value="SH3_13"/>
    <property type="match status" value="1"/>
</dbReference>
<dbReference type="SUPFAM" id="SSF52540">
    <property type="entry name" value="P-loop containing nucleoside triphosphate hydrolases"/>
    <property type="match status" value="1"/>
</dbReference>
<dbReference type="NCBIfam" id="TIGR01448">
    <property type="entry name" value="recD_rel"/>
    <property type="match status" value="1"/>
</dbReference>